<gene>
    <name evidence="2" type="ORF">LIER_21295</name>
</gene>
<evidence type="ECO:0000313" key="3">
    <source>
        <dbReference type="Proteomes" id="UP001454036"/>
    </source>
</evidence>
<evidence type="ECO:0000313" key="2">
    <source>
        <dbReference type="EMBL" id="GAA0166046.1"/>
    </source>
</evidence>
<dbReference type="AlphaFoldDB" id="A0AAV3QS65"/>
<dbReference type="Pfam" id="PF25597">
    <property type="entry name" value="SH3_retrovirus"/>
    <property type="match status" value="1"/>
</dbReference>
<organism evidence="2 3">
    <name type="scientific">Lithospermum erythrorhizon</name>
    <name type="common">Purple gromwell</name>
    <name type="synonym">Lithospermum officinale var. erythrorhizon</name>
    <dbReference type="NCBI Taxonomy" id="34254"/>
    <lineage>
        <taxon>Eukaryota</taxon>
        <taxon>Viridiplantae</taxon>
        <taxon>Streptophyta</taxon>
        <taxon>Embryophyta</taxon>
        <taxon>Tracheophyta</taxon>
        <taxon>Spermatophyta</taxon>
        <taxon>Magnoliopsida</taxon>
        <taxon>eudicotyledons</taxon>
        <taxon>Gunneridae</taxon>
        <taxon>Pentapetalae</taxon>
        <taxon>asterids</taxon>
        <taxon>lamiids</taxon>
        <taxon>Boraginales</taxon>
        <taxon>Boraginaceae</taxon>
        <taxon>Boraginoideae</taxon>
        <taxon>Lithospermeae</taxon>
        <taxon>Lithospermum</taxon>
    </lineage>
</organism>
<reference evidence="2 3" key="1">
    <citation type="submission" date="2024-01" db="EMBL/GenBank/DDBJ databases">
        <title>The complete chloroplast genome sequence of Lithospermum erythrorhizon: insights into the phylogenetic relationship among Boraginaceae species and the maternal lineages of purple gromwells.</title>
        <authorList>
            <person name="Okada T."/>
            <person name="Watanabe K."/>
        </authorList>
    </citation>
    <scope>NUCLEOTIDE SEQUENCE [LARGE SCALE GENOMIC DNA]</scope>
</reference>
<evidence type="ECO:0000259" key="1">
    <source>
        <dbReference type="Pfam" id="PF25597"/>
    </source>
</evidence>
<dbReference type="Proteomes" id="UP001454036">
    <property type="component" value="Unassembled WGS sequence"/>
</dbReference>
<dbReference type="InterPro" id="IPR057670">
    <property type="entry name" value="SH3_retrovirus"/>
</dbReference>
<feature type="domain" description="Retroviral polymerase SH3-like" evidence="1">
    <location>
        <begin position="42"/>
        <end position="103"/>
    </location>
</feature>
<sequence>MNGIIVQTSCVGISQQNGRVKWKHRHILNVGRALSLRVFGTLCFAHNQNGKLDKFNSHSSRCIFVGYSFGKKGWKLFDLESGEYFFSHDVIFYEHEYPFASSEPKPNENVLLPSGVRCVDEGDEEEVELAGGGEAIQPSSDGNGAPRASPPVLVLARSFLAALTSGTKPRLFKEVMKIPQCREAMKKEIEVLEDNRTWSVVQLEETVGHSMGVQDQLEDIFTKALGKQQFDLLLRTLTILDLHAPT</sequence>
<accession>A0AAV3QS65</accession>
<keyword evidence="3" id="KW-1185">Reference proteome</keyword>
<proteinExistence type="predicted"/>
<dbReference type="EMBL" id="BAABME010005587">
    <property type="protein sequence ID" value="GAA0166046.1"/>
    <property type="molecule type" value="Genomic_DNA"/>
</dbReference>
<name>A0AAV3QS65_LITER</name>
<protein>
    <recommendedName>
        <fullName evidence="1">Retroviral polymerase SH3-like domain-containing protein</fullName>
    </recommendedName>
</protein>
<comment type="caution">
    <text evidence="2">The sequence shown here is derived from an EMBL/GenBank/DDBJ whole genome shotgun (WGS) entry which is preliminary data.</text>
</comment>